<evidence type="ECO:0000256" key="6">
    <source>
        <dbReference type="SAM" id="Phobius"/>
    </source>
</evidence>
<dbReference type="AlphaFoldDB" id="A0A433X2B7"/>
<evidence type="ECO:0000256" key="3">
    <source>
        <dbReference type="ARBA" id="ARBA00021840"/>
    </source>
</evidence>
<dbReference type="Pfam" id="PF02646">
    <property type="entry name" value="RmuC"/>
    <property type="match status" value="1"/>
</dbReference>
<evidence type="ECO:0000313" key="7">
    <source>
        <dbReference type="EMBL" id="RUT28211.1"/>
    </source>
</evidence>
<evidence type="ECO:0000256" key="2">
    <source>
        <dbReference type="ARBA" id="ARBA00009840"/>
    </source>
</evidence>
<dbReference type="GO" id="GO:0006310">
    <property type="term" value="P:DNA recombination"/>
    <property type="evidence" value="ECO:0007669"/>
    <property type="project" value="UniProtKB-KW"/>
</dbReference>
<reference evidence="7 8" key="1">
    <citation type="journal article" date="2016" name="Int. J. Syst. Evol. Microbiol.">
        <title>Arsenicitalea aurantiaca gen. nov., sp. nov., a new member of the family Hyphomicrobiaceae, isolated from high-arsenic sediment.</title>
        <authorList>
            <person name="Mu Y."/>
            <person name="Zhou L."/>
            <person name="Zeng X.C."/>
            <person name="Liu L."/>
            <person name="Pan Y."/>
            <person name="Chen X."/>
            <person name="Wang J."/>
            <person name="Li S."/>
            <person name="Li W.J."/>
            <person name="Wang Y."/>
        </authorList>
    </citation>
    <scope>NUCLEOTIDE SEQUENCE [LARGE SCALE GENOMIC DNA]</scope>
    <source>
        <strain evidence="7 8">42-50</strain>
    </source>
</reference>
<dbReference type="Proteomes" id="UP000281547">
    <property type="component" value="Unassembled WGS sequence"/>
</dbReference>
<dbReference type="PANTHER" id="PTHR30563">
    <property type="entry name" value="DNA RECOMBINATION PROTEIN RMUC"/>
    <property type="match status" value="1"/>
</dbReference>
<evidence type="ECO:0000256" key="1">
    <source>
        <dbReference type="ARBA" id="ARBA00003416"/>
    </source>
</evidence>
<comment type="caution">
    <text evidence="7">The sequence shown here is derived from an EMBL/GenBank/DDBJ whole genome shotgun (WGS) entry which is preliminary data.</text>
</comment>
<keyword evidence="4" id="KW-0175">Coiled coil</keyword>
<evidence type="ECO:0000256" key="5">
    <source>
        <dbReference type="ARBA" id="ARBA00023172"/>
    </source>
</evidence>
<accession>A0A433X2B7</accession>
<sequence>MPPTDALLLFENPLLIVAGVLCGLVLLLVASTISANRQRRAEAEDAALRSAEAERRLADLMRIQSEMTGRMQTMSEIFGERTSHLARLVNERLDSQGQRLGQAMLDTRSKTEESLSKLHERLAVIDRAQTNITALSSEIVSLQSILANKQTRGAFGQGRMEAIIADGLALQSYSFQPTLSNGSRPDCVVSMPNGQPALVIDAKFPLESWQRLGAAETPEALRLANADFARDMGVHIRAIAEKYLIAGETQDTAFLFVPSESIFADIHERFPEIVQRAARARVVIVSPSLLMLSVQVIQALLRDVRMREQAHLIQKEVRELLADIGRLDERVGKLQTHFQQTSRDLSEILISTGKVTRRGEKIDAMEFEENPRIAAD</sequence>
<name>A0A433X2B7_9HYPH</name>
<dbReference type="EMBL" id="RZNJ01000009">
    <property type="protein sequence ID" value="RUT28211.1"/>
    <property type="molecule type" value="Genomic_DNA"/>
</dbReference>
<dbReference type="PANTHER" id="PTHR30563:SF0">
    <property type="entry name" value="DNA RECOMBINATION PROTEIN RMUC"/>
    <property type="match status" value="1"/>
</dbReference>
<dbReference type="InterPro" id="IPR003798">
    <property type="entry name" value="DNA_recombination_RmuC"/>
</dbReference>
<gene>
    <name evidence="7" type="primary">rmuC</name>
    <name evidence="7" type="ORF">EMQ25_17595</name>
</gene>
<keyword evidence="6" id="KW-0472">Membrane</keyword>
<organism evidence="7 8">
    <name type="scientific">Arsenicitalea aurantiaca</name>
    <dbReference type="NCBI Taxonomy" id="1783274"/>
    <lineage>
        <taxon>Bacteria</taxon>
        <taxon>Pseudomonadati</taxon>
        <taxon>Pseudomonadota</taxon>
        <taxon>Alphaproteobacteria</taxon>
        <taxon>Hyphomicrobiales</taxon>
        <taxon>Devosiaceae</taxon>
        <taxon>Arsenicitalea</taxon>
    </lineage>
</organism>
<keyword evidence="5" id="KW-0233">DNA recombination</keyword>
<feature type="transmembrane region" description="Helical" evidence="6">
    <location>
        <begin position="12"/>
        <end position="30"/>
    </location>
</feature>
<comment type="similarity">
    <text evidence="2">Belongs to the RmuC family.</text>
</comment>
<dbReference type="OrthoDB" id="370725at2"/>
<dbReference type="RefSeq" id="WP_127189923.1">
    <property type="nucleotide sequence ID" value="NZ_RZNJ01000009.1"/>
</dbReference>
<protein>
    <recommendedName>
        <fullName evidence="3">DNA recombination protein RmuC homolog</fullName>
    </recommendedName>
</protein>
<proteinExistence type="inferred from homology"/>
<evidence type="ECO:0000256" key="4">
    <source>
        <dbReference type="ARBA" id="ARBA00023054"/>
    </source>
</evidence>
<keyword evidence="8" id="KW-1185">Reference proteome</keyword>
<keyword evidence="6" id="KW-1133">Transmembrane helix</keyword>
<keyword evidence="6" id="KW-0812">Transmembrane</keyword>
<evidence type="ECO:0000313" key="8">
    <source>
        <dbReference type="Proteomes" id="UP000281547"/>
    </source>
</evidence>
<comment type="function">
    <text evidence="1">Involved in DNA recombination.</text>
</comment>